<name>A0A4S2M5X0_OPIFE</name>
<dbReference type="Proteomes" id="UP000308267">
    <property type="component" value="Unassembled WGS sequence"/>
</dbReference>
<protein>
    <submittedName>
        <fullName evidence="1">Uncharacterized protein</fullName>
    </submittedName>
</protein>
<keyword evidence="2" id="KW-1185">Reference proteome</keyword>
<accession>A0A4S2M5X0</accession>
<comment type="caution">
    <text evidence="1">The sequence shown here is derived from an EMBL/GenBank/DDBJ whole genome shotgun (WGS) entry which is preliminary data.</text>
</comment>
<dbReference type="STRING" id="147828.A0A4S2M5X0"/>
<dbReference type="OrthoDB" id="10068075at2759"/>
<evidence type="ECO:0000313" key="2">
    <source>
        <dbReference type="Proteomes" id="UP000308267"/>
    </source>
</evidence>
<dbReference type="PANTHER" id="PTHR47331">
    <property type="entry name" value="PHD-TYPE DOMAIN-CONTAINING PROTEIN"/>
    <property type="match status" value="1"/>
</dbReference>
<dbReference type="AlphaFoldDB" id="A0A4S2M5X0"/>
<evidence type="ECO:0000313" key="1">
    <source>
        <dbReference type="EMBL" id="TGZ71771.1"/>
    </source>
</evidence>
<proteinExistence type="predicted"/>
<reference evidence="1 2" key="1">
    <citation type="journal article" date="2019" name="BMC Genomics">
        <title>New insights from Opisthorchis felineus genome: update on genomics of the epidemiologically important liver flukes.</title>
        <authorList>
            <person name="Ershov N.I."/>
            <person name="Mordvinov V.A."/>
            <person name="Prokhortchouk E.B."/>
            <person name="Pakharukova M.Y."/>
            <person name="Gunbin K.V."/>
            <person name="Ustyantsev K."/>
            <person name="Genaev M.A."/>
            <person name="Blinov A.G."/>
            <person name="Mazur A."/>
            <person name="Boulygina E."/>
            <person name="Tsygankova S."/>
            <person name="Khrameeva E."/>
            <person name="Chekanov N."/>
            <person name="Fan G."/>
            <person name="Xiao A."/>
            <person name="Zhang H."/>
            <person name="Xu X."/>
            <person name="Yang H."/>
            <person name="Solovyev V."/>
            <person name="Lee S.M."/>
            <person name="Liu X."/>
            <person name="Afonnikov D.A."/>
            <person name="Skryabin K.G."/>
        </authorList>
    </citation>
    <scope>NUCLEOTIDE SEQUENCE [LARGE SCALE GENOMIC DNA]</scope>
    <source>
        <strain evidence="1">AK-0245</strain>
        <tissue evidence="1">Whole organism</tissue>
    </source>
</reference>
<organism evidence="1 2">
    <name type="scientific">Opisthorchis felineus</name>
    <dbReference type="NCBI Taxonomy" id="147828"/>
    <lineage>
        <taxon>Eukaryota</taxon>
        <taxon>Metazoa</taxon>
        <taxon>Spiralia</taxon>
        <taxon>Lophotrochozoa</taxon>
        <taxon>Platyhelminthes</taxon>
        <taxon>Trematoda</taxon>
        <taxon>Digenea</taxon>
        <taxon>Opisthorchiida</taxon>
        <taxon>Opisthorchiata</taxon>
        <taxon>Opisthorchiidae</taxon>
        <taxon>Opisthorchis</taxon>
    </lineage>
</organism>
<dbReference type="EMBL" id="SJOL01004338">
    <property type="protein sequence ID" value="TGZ71771.1"/>
    <property type="molecule type" value="Genomic_DNA"/>
</dbReference>
<sequence length="224" mass="25585">MRAHNKVRLAELQLNSDDDCKGPAKEAVAECVMLPPEIVYDRVREILKDLLGRELMVARAVLDDLFKKLKPLQDDADSLYSLSVNFQNCHVALSQMNHTSDMNFVSTMERVLRTLSEGARRNWARLSDTMDNLGKQIQFSDLCIFVSPEARIARCRYGMIAVSSEELHLPQTQQHRVGNERRHNLFTVQKETYGLCPLCDTGCRHGLACCQKFKTCQRRQGGVW</sequence>
<gene>
    <name evidence="1" type="ORF">CRM22_002472</name>
</gene>